<dbReference type="EMBL" id="CP065383">
    <property type="protein sequence ID" value="QPM69047.1"/>
    <property type="molecule type" value="Genomic_DNA"/>
</dbReference>
<dbReference type="SUPFAM" id="SSF46689">
    <property type="entry name" value="Homeodomain-like"/>
    <property type="match status" value="1"/>
</dbReference>
<dbReference type="InterPro" id="IPR036388">
    <property type="entry name" value="WH-like_DNA-bd_sf"/>
</dbReference>
<evidence type="ECO:0008006" key="3">
    <source>
        <dbReference type="Google" id="ProtNLM"/>
    </source>
</evidence>
<proteinExistence type="predicted"/>
<dbReference type="InterPro" id="IPR009057">
    <property type="entry name" value="Homeodomain-like_sf"/>
</dbReference>
<dbReference type="RefSeq" id="WP_218111534.1">
    <property type="nucleotide sequence ID" value="NZ_CP065383.1"/>
</dbReference>
<dbReference type="PANTHER" id="PTHR34849">
    <property type="entry name" value="SSL5025 PROTEIN"/>
    <property type="match status" value="1"/>
</dbReference>
<gene>
    <name evidence="1" type="ORF">RT761_02275</name>
</gene>
<protein>
    <recommendedName>
        <fullName evidence="3">Antitoxin</fullName>
    </recommendedName>
</protein>
<dbReference type="Pfam" id="PF04255">
    <property type="entry name" value="DUF433"/>
    <property type="match status" value="1"/>
</dbReference>
<dbReference type="AlphaFoldDB" id="A0A7T1F3N2"/>
<evidence type="ECO:0000313" key="1">
    <source>
        <dbReference type="EMBL" id="QPM69047.1"/>
    </source>
</evidence>
<evidence type="ECO:0000313" key="2">
    <source>
        <dbReference type="Proteomes" id="UP000594463"/>
    </source>
</evidence>
<organism evidence="1 2">
    <name type="scientific">Atribacter laminatus</name>
    <dbReference type="NCBI Taxonomy" id="2847778"/>
    <lineage>
        <taxon>Bacteria</taxon>
        <taxon>Pseudomonadati</taxon>
        <taxon>Atribacterota</taxon>
        <taxon>Atribacteria</taxon>
        <taxon>Atribacterales</taxon>
        <taxon>Atribacteraceae</taxon>
        <taxon>Atribacter</taxon>
    </lineage>
</organism>
<name>A0A7T1F3N2_ATRLM</name>
<sequence>MDYKERIASDPDIMLGKPVIKGTRITIELILRKLSEGMVIEELLEAYPHLTKEDIFAALSYSADVISQEELIET</sequence>
<dbReference type="Gene3D" id="1.10.10.10">
    <property type="entry name" value="Winged helix-like DNA-binding domain superfamily/Winged helix DNA-binding domain"/>
    <property type="match status" value="1"/>
</dbReference>
<accession>A0A7T1F3N2</accession>
<dbReference type="InterPro" id="IPR007367">
    <property type="entry name" value="DUF433"/>
</dbReference>
<keyword evidence="2" id="KW-1185">Reference proteome</keyword>
<dbReference type="Proteomes" id="UP000594463">
    <property type="component" value="Chromosome"/>
</dbReference>
<dbReference type="PANTHER" id="PTHR34849:SF3">
    <property type="entry name" value="SSR2962 PROTEIN"/>
    <property type="match status" value="1"/>
</dbReference>
<dbReference type="KEGG" id="alam:RT761_02275"/>
<reference evidence="1 2" key="1">
    <citation type="journal article" date="2021" name="Nat. Commun.">
        <title>Isolation of a member of the candidate phylum Atribacteria reveals a unique cell membrane structure.</title>
        <authorList>
            <person name="Taiki K."/>
            <person name="Nobu M.K."/>
            <person name="Kusada H."/>
            <person name="Meng X.-Y."/>
            <person name="Hosoki N."/>
            <person name="Uematsu K."/>
            <person name="Yoshioka H."/>
            <person name="Kamagata Y."/>
            <person name="Tamaki H."/>
        </authorList>
    </citation>
    <scope>NUCLEOTIDE SEQUENCE [LARGE SCALE GENOMIC DNA]</scope>
    <source>
        <strain evidence="1 2">RT761</strain>
    </source>
</reference>